<comment type="caution">
    <text evidence="3">The sequence shown here is derived from an EMBL/GenBank/DDBJ whole genome shotgun (WGS) entry which is preliminary data.</text>
</comment>
<accession>A0A543G3K2</accession>
<keyword evidence="1" id="KW-0175">Coiled coil</keyword>
<evidence type="ECO:0000256" key="2">
    <source>
        <dbReference type="SAM" id="Phobius"/>
    </source>
</evidence>
<dbReference type="AlphaFoldDB" id="A0A543G3K2"/>
<feature type="coiled-coil region" evidence="1">
    <location>
        <begin position="24"/>
        <end position="51"/>
    </location>
</feature>
<sequence>MEAVNINLYNILKNDFKLSETKALEFAQAIKDEVQNDMKLENNEYKSILKDDFHKIDLRFEVVRGEIKDVKSDMIKWFFAFFITLVLMILGLYATILLKKSKPT</sequence>
<evidence type="ECO:0000313" key="3">
    <source>
        <dbReference type="EMBL" id="TQM40658.1"/>
    </source>
</evidence>
<dbReference type="Proteomes" id="UP000320773">
    <property type="component" value="Unassembled WGS sequence"/>
</dbReference>
<keyword evidence="2" id="KW-0472">Membrane</keyword>
<proteinExistence type="predicted"/>
<feature type="transmembrane region" description="Helical" evidence="2">
    <location>
        <begin position="77"/>
        <end position="98"/>
    </location>
</feature>
<keyword evidence="2" id="KW-0812">Transmembrane</keyword>
<name>A0A543G3K2_9FLAO</name>
<evidence type="ECO:0000313" key="4">
    <source>
        <dbReference type="Proteomes" id="UP000320773"/>
    </source>
</evidence>
<dbReference type="RefSeq" id="WP_133063140.1">
    <property type="nucleotide sequence ID" value="NZ_VFPJ01000001.1"/>
</dbReference>
<reference evidence="3 4" key="1">
    <citation type="submission" date="2019-06" db="EMBL/GenBank/DDBJ databases">
        <title>Genomic Encyclopedia of Archaeal and Bacterial Type Strains, Phase II (KMG-II): from individual species to whole genera.</title>
        <authorList>
            <person name="Goeker M."/>
        </authorList>
    </citation>
    <scope>NUCLEOTIDE SEQUENCE [LARGE SCALE GENOMIC DNA]</scope>
    <source>
        <strain evidence="3 4">DSM 24789</strain>
    </source>
</reference>
<evidence type="ECO:0008006" key="5">
    <source>
        <dbReference type="Google" id="ProtNLM"/>
    </source>
</evidence>
<protein>
    <recommendedName>
        <fullName evidence="5">DUF1640 domain-containing protein</fullName>
    </recommendedName>
</protein>
<evidence type="ECO:0000256" key="1">
    <source>
        <dbReference type="SAM" id="Coils"/>
    </source>
</evidence>
<gene>
    <name evidence="3" type="ORF">BC670_1561</name>
</gene>
<organism evidence="3 4">
    <name type="scientific">Flavobacterium branchiophilum</name>
    <dbReference type="NCBI Taxonomy" id="55197"/>
    <lineage>
        <taxon>Bacteria</taxon>
        <taxon>Pseudomonadati</taxon>
        <taxon>Bacteroidota</taxon>
        <taxon>Flavobacteriia</taxon>
        <taxon>Flavobacteriales</taxon>
        <taxon>Flavobacteriaceae</taxon>
        <taxon>Flavobacterium</taxon>
    </lineage>
</organism>
<keyword evidence="2" id="KW-1133">Transmembrane helix</keyword>
<dbReference type="EMBL" id="VFPJ01000001">
    <property type="protein sequence ID" value="TQM40658.1"/>
    <property type="molecule type" value="Genomic_DNA"/>
</dbReference>